<dbReference type="PROSITE" id="PS00108">
    <property type="entry name" value="PROTEIN_KINASE_ST"/>
    <property type="match status" value="1"/>
</dbReference>
<sequence length="371" mass="42641">DVFIWPVRSFAMIEGMPQVPSERQILKSYITLMDYEDELRRCMIVPLRLLGQGAYGSVYYAFKQETGFFAAKLIQKSKFDQMELDAAVELGDLSKCPFILKYYSRAIGMRCIIFPMEYANLGTLNIFIKNKIQLPSSTLRALIKQILQGMRIFHEAQLIHRDIKCENILLHSPPGTGRVYVKITDLGFAKKEDLTKEENSIAGTAPYLAPELFKQSFILSRKVDIYAIGVTIYRILTHRYPVNYSDQNDLHRKMNTLKSIKRPSEIKDNLLWDLLSKLLEFNPEKRITAAEALQHPYFTSPESIADISKEQKDLASLAAFSELEGDSSITEYDKDPKFIVSESVIQQFMEVEIDTNSQQEQQDELQKLSYS</sequence>
<dbReference type="OrthoDB" id="541276at2759"/>
<evidence type="ECO:0000313" key="6">
    <source>
        <dbReference type="EMBL" id="KAA6389503.1"/>
    </source>
</evidence>
<dbReference type="Gene3D" id="3.30.200.20">
    <property type="entry name" value="Phosphorylase Kinase, domain 1"/>
    <property type="match status" value="1"/>
</dbReference>
<dbReference type="InterPro" id="IPR011009">
    <property type="entry name" value="Kinase-like_dom_sf"/>
</dbReference>
<dbReference type="PROSITE" id="PS50011">
    <property type="entry name" value="PROTEIN_KINASE_DOM"/>
    <property type="match status" value="1"/>
</dbReference>
<evidence type="ECO:0000313" key="7">
    <source>
        <dbReference type="Proteomes" id="UP000324800"/>
    </source>
</evidence>
<dbReference type="PROSITE" id="PS00107">
    <property type="entry name" value="PROTEIN_KINASE_ATP"/>
    <property type="match status" value="1"/>
</dbReference>
<dbReference type="AlphaFoldDB" id="A0A5J4W4N9"/>
<dbReference type="InterPro" id="IPR000719">
    <property type="entry name" value="Prot_kinase_dom"/>
</dbReference>
<dbReference type="GO" id="GO:0005524">
    <property type="term" value="F:ATP binding"/>
    <property type="evidence" value="ECO:0007669"/>
    <property type="project" value="UniProtKB-UniRule"/>
</dbReference>
<evidence type="ECO:0000256" key="2">
    <source>
        <dbReference type="ARBA" id="ARBA00022840"/>
    </source>
</evidence>
<dbReference type="GO" id="GO:0005737">
    <property type="term" value="C:cytoplasm"/>
    <property type="evidence" value="ECO:0007669"/>
    <property type="project" value="TreeGrafter"/>
</dbReference>
<dbReference type="SMART" id="SM00220">
    <property type="entry name" value="S_TKc"/>
    <property type="match status" value="1"/>
</dbReference>
<evidence type="ECO:0000256" key="1">
    <source>
        <dbReference type="ARBA" id="ARBA00022741"/>
    </source>
</evidence>
<dbReference type="PANTHER" id="PTHR24348">
    <property type="entry name" value="SERINE/THREONINE-PROTEIN KINASE UNC-51-RELATED"/>
    <property type="match status" value="1"/>
</dbReference>
<dbReference type="EMBL" id="SNRW01003562">
    <property type="protein sequence ID" value="KAA6389503.1"/>
    <property type="molecule type" value="Genomic_DNA"/>
</dbReference>
<dbReference type="GO" id="GO:0004674">
    <property type="term" value="F:protein serine/threonine kinase activity"/>
    <property type="evidence" value="ECO:0007669"/>
    <property type="project" value="UniProtKB-KW"/>
</dbReference>
<evidence type="ECO:0000256" key="3">
    <source>
        <dbReference type="PROSITE-ProRule" id="PRU10141"/>
    </source>
</evidence>
<dbReference type="SUPFAM" id="SSF56112">
    <property type="entry name" value="Protein kinase-like (PK-like)"/>
    <property type="match status" value="1"/>
</dbReference>
<evidence type="ECO:0000256" key="4">
    <source>
        <dbReference type="RuleBase" id="RU000304"/>
    </source>
</evidence>
<dbReference type="Gene3D" id="1.10.510.10">
    <property type="entry name" value="Transferase(Phosphotransferase) domain 1"/>
    <property type="match status" value="1"/>
</dbReference>
<keyword evidence="1 3" id="KW-0547">Nucleotide-binding</keyword>
<dbReference type="InterPro" id="IPR008271">
    <property type="entry name" value="Ser/Thr_kinase_AS"/>
</dbReference>
<evidence type="ECO:0000259" key="5">
    <source>
        <dbReference type="PROSITE" id="PS50011"/>
    </source>
</evidence>
<organism evidence="6 7">
    <name type="scientific">Streblomastix strix</name>
    <dbReference type="NCBI Taxonomy" id="222440"/>
    <lineage>
        <taxon>Eukaryota</taxon>
        <taxon>Metamonada</taxon>
        <taxon>Preaxostyla</taxon>
        <taxon>Oxymonadida</taxon>
        <taxon>Streblomastigidae</taxon>
        <taxon>Streblomastix</taxon>
    </lineage>
</organism>
<dbReference type="GO" id="GO:0010506">
    <property type="term" value="P:regulation of autophagy"/>
    <property type="evidence" value="ECO:0007669"/>
    <property type="project" value="InterPro"/>
</dbReference>
<dbReference type="InterPro" id="IPR045269">
    <property type="entry name" value="Atg1-like"/>
</dbReference>
<accession>A0A5J4W4N9</accession>
<feature type="binding site" evidence="3">
    <location>
        <position position="72"/>
    </location>
    <ligand>
        <name>ATP</name>
        <dbReference type="ChEBI" id="CHEBI:30616"/>
    </ligand>
</feature>
<reference evidence="6 7" key="1">
    <citation type="submission" date="2019-03" db="EMBL/GenBank/DDBJ databases">
        <title>Single cell metagenomics reveals metabolic interactions within the superorganism composed of flagellate Streblomastix strix and complex community of Bacteroidetes bacteria on its surface.</title>
        <authorList>
            <person name="Treitli S.C."/>
            <person name="Kolisko M."/>
            <person name="Husnik F."/>
            <person name="Keeling P."/>
            <person name="Hampl V."/>
        </authorList>
    </citation>
    <scope>NUCLEOTIDE SEQUENCE [LARGE SCALE GENOMIC DNA]</scope>
    <source>
        <strain evidence="6">ST1C</strain>
    </source>
</reference>
<dbReference type="PANTHER" id="PTHR24348:SF68">
    <property type="entry name" value="SERINE_THREONINE-PROTEIN KINASE ATG1C"/>
    <property type="match status" value="1"/>
</dbReference>
<dbReference type="InterPro" id="IPR017441">
    <property type="entry name" value="Protein_kinase_ATP_BS"/>
</dbReference>
<keyword evidence="6" id="KW-0808">Transferase</keyword>
<keyword evidence="6" id="KW-0418">Kinase</keyword>
<feature type="non-terminal residue" evidence="6">
    <location>
        <position position="1"/>
    </location>
</feature>
<keyword evidence="4 6" id="KW-0723">Serine/threonine-protein kinase</keyword>
<protein>
    <submittedName>
        <fullName evidence="6">Putative serine/threonine protein kinase</fullName>
    </submittedName>
</protein>
<keyword evidence="2 3" id="KW-0067">ATP-binding</keyword>
<dbReference type="Proteomes" id="UP000324800">
    <property type="component" value="Unassembled WGS sequence"/>
</dbReference>
<comment type="similarity">
    <text evidence="4">Belongs to the protein kinase superfamily.</text>
</comment>
<name>A0A5J4W4N9_9EUKA</name>
<comment type="caution">
    <text evidence="6">The sequence shown here is derived from an EMBL/GenBank/DDBJ whole genome shotgun (WGS) entry which is preliminary data.</text>
</comment>
<gene>
    <name evidence="6" type="ORF">EZS28_014969</name>
</gene>
<feature type="domain" description="Protein kinase" evidence="5">
    <location>
        <begin position="44"/>
        <end position="298"/>
    </location>
</feature>
<proteinExistence type="inferred from homology"/>
<dbReference type="Pfam" id="PF00069">
    <property type="entry name" value="Pkinase"/>
    <property type="match status" value="1"/>
</dbReference>